<keyword evidence="5" id="KW-1185">Reference proteome</keyword>
<keyword evidence="2" id="KW-0677">Repeat</keyword>
<name>A0A392MZP9_9FABA</name>
<dbReference type="InterPro" id="IPR052266">
    <property type="entry name" value="Miro-EF-hand_domain"/>
</dbReference>
<gene>
    <name evidence="4" type="ORF">A2U01_0013328</name>
</gene>
<protein>
    <submittedName>
        <fullName evidence="4">Mitochondrial-like Rho GTPase 1-like</fullName>
    </submittedName>
</protein>
<dbReference type="Pfam" id="PF08355">
    <property type="entry name" value="EF_assoc_1"/>
    <property type="match status" value="1"/>
</dbReference>
<dbReference type="Proteomes" id="UP000265520">
    <property type="component" value="Unassembled WGS sequence"/>
</dbReference>
<organism evidence="4 5">
    <name type="scientific">Trifolium medium</name>
    <dbReference type="NCBI Taxonomy" id="97028"/>
    <lineage>
        <taxon>Eukaryota</taxon>
        <taxon>Viridiplantae</taxon>
        <taxon>Streptophyta</taxon>
        <taxon>Embryophyta</taxon>
        <taxon>Tracheophyta</taxon>
        <taxon>Spermatophyta</taxon>
        <taxon>Magnoliopsida</taxon>
        <taxon>eudicotyledons</taxon>
        <taxon>Gunneridae</taxon>
        <taxon>Pentapetalae</taxon>
        <taxon>rosids</taxon>
        <taxon>fabids</taxon>
        <taxon>Fabales</taxon>
        <taxon>Fabaceae</taxon>
        <taxon>Papilionoideae</taxon>
        <taxon>50 kb inversion clade</taxon>
        <taxon>NPAAA clade</taxon>
        <taxon>Hologalegina</taxon>
        <taxon>IRL clade</taxon>
        <taxon>Trifolieae</taxon>
        <taxon>Trifolium</taxon>
    </lineage>
</organism>
<keyword evidence="1" id="KW-0479">Metal-binding</keyword>
<dbReference type="SUPFAM" id="SSF52540">
    <property type="entry name" value="P-loop containing nucleoside triphosphate hydrolases"/>
    <property type="match status" value="1"/>
</dbReference>
<dbReference type="GO" id="GO:0046872">
    <property type="term" value="F:metal ion binding"/>
    <property type="evidence" value="ECO:0007669"/>
    <property type="project" value="UniProtKB-KW"/>
</dbReference>
<sequence length="124" mass="13924">PWKDAPYKDAAETTDMGYISLNGFLSQWVLMTSLDPRYSLANLIYIGYRAKPSAALRVTSRRSEDRKKQKTERNVFKCYIFGSKNAGKSALLYSLLGRCACEPIAIIHVPELVSLSFNLPACEI</sequence>
<dbReference type="InterPro" id="IPR027417">
    <property type="entry name" value="P-loop_NTPase"/>
</dbReference>
<dbReference type="Gene3D" id="1.10.238.10">
    <property type="entry name" value="EF-hand"/>
    <property type="match status" value="1"/>
</dbReference>
<proteinExistence type="predicted"/>
<dbReference type="AlphaFoldDB" id="A0A392MZP9"/>
<feature type="non-terminal residue" evidence="4">
    <location>
        <position position="1"/>
    </location>
</feature>
<dbReference type="PANTHER" id="PTHR46819:SF1">
    <property type="entry name" value="EF-HAND CALCIUM-BINDING DOMAIN-CONTAINING PROTEIN 7"/>
    <property type="match status" value="1"/>
</dbReference>
<comment type="caution">
    <text evidence="4">The sequence shown here is derived from an EMBL/GenBank/DDBJ whole genome shotgun (WGS) entry which is preliminary data.</text>
</comment>
<reference evidence="4 5" key="1">
    <citation type="journal article" date="2018" name="Front. Plant Sci.">
        <title>Red Clover (Trifolium pratense) and Zigzag Clover (T. medium) - A Picture of Genomic Similarities and Differences.</title>
        <authorList>
            <person name="Dluhosova J."/>
            <person name="Istvanek J."/>
            <person name="Nedelnik J."/>
            <person name="Repkova J."/>
        </authorList>
    </citation>
    <scope>NUCLEOTIDE SEQUENCE [LARGE SCALE GENOMIC DNA]</scope>
    <source>
        <strain evidence="5">cv. 10/8</strain>
        <tissue evidence="4">Leaf</tissue>
    </source>
</reference>
<evidence type="ECO:0000256" key="2">
    <source>
        <dbReference type="ARBA" id="ARBA00022737"/>
    </source>
</evidence>
<dbReference type="InterPro" id="IPR013566">
    <property type="entry name" value="EF_hand_assoc_1"/>
</dbReference>
<dbReference type="PANTHER" id="PTHR46819">
    <property type="entry name" value="EF-HAND CALCIUM-BINDING DOMAIN-CONTAINING PROTEIN 7"/>
    <property type="match status" value="1"/>
</dbReference>
<evidence type="ECO:0000313" key="4">
    <source>
        <dbReference type="EMBL" id="MCH92389.1"/>
    </source>
</evidence>
<accession>A0A392MZP9</accession>
<evidence type="ECO:0000256" key="1">
    <source>
        <dbReference type="ARBA" id="ARBA00022723"/>
    </source>
</evidence>
<feature type="domain" description="Mitochondrial Rho GTPase 1/3 EF hand associated type-1" evidence="3">
    <location>
        <begin position="2"/>
        <end position="70"/>
    </location>
</feature>
<evidence type="ECO:0000259" key="3">
    <source>
        <dbReference type="Pfam" id="PF08355"/>
    </source>
</evidence>
<dbReference type="EMBL" id="LXQA010022591">
    <property type="protein sequence ID" value="MCH92389.1"/>
    <property type="molecule type" value="Genomic_DNA"/>
</dbReference>
<evidence type="ECO:0000313" key="5">
    <source>
        <dbReference type="Proteomes" id="UP000265520"/>
    </source>
</evidence>